<proteinExistence type="predicted"/>
<reference evidence="4" key="1">
    <citation type="journal article" date="2013" name="Genome Announc.">
        <title>Draft genome sequence of the ascomycete Phaeoacremonium aleophilum strain UCR-PA7, a causal agent of the esca disease complex in grapevines.</title>
        <authorList>
            <person name="Blanco-Ulate B."/>
            <person name="Rolshausen P."/>
            <person name="Cantu D."/>
        </authorList>
    </citation>
    <scope>NUCLEOTIDE SEQUENCE [LARGE SCALE GENOMIC DNA]</scope>
    <source>
        <strain evidence="4">UCR-PA7</strain>
    </source>
</reference>
<dbReference type="InterPro" id="IPR036426">
    <property type="entry name" value="Bulb-type_lectin_dom_sf"/>
</dbReference>
<name>R8B9E9_PHAM7</name>
<organism evidence="3 4">
    <name type="scientific">Phaeoacremonium minimum (strain UCR-PA7)</name>
    <name type="common">Esca disease fungus</name>
    <name type="synonym">Togninia minima</name>
    <dbReference type="NCBI Taxonomy" id="1286976"/>
    <lineage>
        <taxon>Eukaryota</taxon>
        <taxon>Fungi</taxon>
        <taxon>Dikarya</taxon>
        <taxon>Ascomycota</taxon>
        <taxon>Pezizomycotina</taxon>
        <taxon>Sordariomycetes</taxon>
        <taxon>Sordariomycetidae</taxon>
        <taxon>Togniniales</taxon>
        <taxon>Togniniaceae</taxon>
        <taxon>Phaeoacremonium</taxon>
    </lineage>
</organism>
<dbReference type="eggNOG" id="ENOG502T3ZF">
    <property type="taxonomic scope" value="Eukaryota"/>
</dbReference>
<dbReference type="HOGENOM" id="CLU_505256_0_0_1"/>
<dbReference type="EMBL" id="KB933367">
    <property type="protein sequence ID" value="EON95929.1"/>
    <property type="molecule type" value="Genomic_DNA"/>
</dbReference>
<evidence type="ECO:0000313" key="3">
    <source>
        <dbReference type="EMBL" id="EON95929.1"/>
    </source>
</evidence>
<keyword evidence="2" id="KW-0472">Membrane</keyword>
<dbReference type="KEGG" id="tmn:UCRPA7_8572"/>
<dbReference type="Gene3D" id="2.90.10.10">
    <property type="entry name" value="Bulb-type lectin domain"/>
    <property type="match status" value="1"/>
</dbReference>
<dbReference type="Proteomes" id="UP000014074">
    <property type="component" value="Unassembled WGS sequence"/>
</dbReference>
<keyword evidence="2" id="KW-1133">Transmembrane helix</keyword>
<accession>R8B9E9</accession>
<dbReference type="RefSeq" id="XP_007919275.1">
    <property type="nucleotide sequence ID" value="XM_007921084.1"/>
</dbReference>
<dbReference type="SUPFAM" id="SSF51110">
    <property type="entry name" value="alpha-D-mannose-specific plant lectins"/>
    <property type="match status" value="1"/>
</dbReference>
<gene>
    <name evidence="3" type="ORF">UCRPA7_8572</name>
</gene>
<sequence length="535" mass="59634">MMYAAADASHRADDTWTRIVWYARRRPYIAVAAVLSSLTVLGLFISPGWGSYDQLPEDGADAGSKTNISPYVPPQLGDATTTIIPADDNGILLSSGNASTTTFTSPNRAYTLKLRPDGDLVLTHNDDAGSHPIWSTGTGDNHAKGGHKVAFTTDSEGHTRMELRRKKKDEDWRVVWHSDLDPLCKKTGVGEDGLHHKGSHDAQSTRQFVLSDNGTLRIAGLCNLYTPPSQQSKQRSLAVLVSGLYRTNNVTCYTQVKNLIEAHPSFARVDVFARILYEEKDLTELNRTAESIEADVKDCYGKFLKTVTVIAAADAEEDYPGGSEAMLQPCGDKLRRLNNQLKTIDIAARDWWAWTVKQGFKYDTVLRIRPDTLFHGKDKPKFLSLEDLGNSLILPHPKNEHYFYCPRMSGAVGVGTTDQLAYGTPAAMFSWLHMYRDFPQMVDLAANPDRPAHRDFSGCEDLPSGPEAKDCPRKAPCSIECMVPWYLESRGINFSPEWGWNQHLLRMRDILTDPDAKKAGEDRAMERKKKENGGK</sequence>
<evidence type="ECO:0000313" key="4">
    <source>
        <dbReference type="Proteomes" id="UP000014074"/>
    </source>
</evidence>
<dbReference type="OrthoDB" id="5235741at2759"/>
<evidence type="ECO:0000256" key="2">
    <source>
        <dbReference type="SAM" id="Phobius"/>
    </source>
</evidence>
<keyword evidence="2" id="KW-0812">Transmembrane</keyword>
<feature type="region of interest" description="Disordered" evidence="1">
    <location>
        <begin position="513"/>
        <end position="535"/>
    </location>
</feature>
<evidence type="ECO:0000256" key="1">
    <source>
        <dbReference type="SAM" id="MobiDB-lite"/>
    </source>
</evidence>
<keyword evidence="4" id="KW-1185">Reference proteome</keyword>
<dbReference type="GeneID" id="19329436"/>
<dbReference type="AlphaFoldDB" id="R8B9E9"/>
<feature type="transmembrane region" description="Helical" evidence="2">
    <location>
        <begin position="28"/>
        <end position="49"/>
    </location>
</feature>
<evidence type="ECO:0008006" key="5">
    <source>
        <dbReference type="Google" id="ProtNLM"/>
    </source>
</evidence>
<protein>
    <recommendedName>
        <fullName evidence="5">Bulb-type lectin domain-containing protein</fullName>
    </recommendedName>
</protein>